<sequence length="149" mass="17033">MNKEITPWNPCQRAIARVLNPLPAPKRCPDCGAKVEIVNHTAIYGKAYSEWPWAYRCTATWKCDSRVGMHPQTNIPLGALANRETRAARMQAKDAFNPLWQSKRMTRSEAYAWLAKQLSIAKVESCHIGWFDVKTCQRVVKVCRAYKPI</sequence>
<gene>
    <name evidence="1" type="ORF">JJB74_15295</name>
</gene>
<dbReference type="EMBL" id="JAEPBG010000006">
    <property type="protein sequence ID" value="MBK4735985.1"/>
    <property type="molecule type" value="Genomic_DNA"/>
</dbReference>
<dbReference type="RefSeq" id="WP_200592939.1">
    <property type="nucleotide sequence ID" value="NZ_JAEPBG010000006.1"/>
</dbReference>
<dbReference type="AlphaFoldDB" id="A0A934W760"/>
<reference evidence="1" key="1">
    <citation type="submission" date="2021-01" db="EMBL/GenBank/DDBJ databases">
        <title>Genome sequence of strain Noviherbaspirillum sp. DKR-6.</title>
        <authorList>
            <person name="Chaudhary D.K."/>
        </authorList>
    </citation>
    <scope>NUCLEOTIDE SEQUENCE</scope>
    <source>
        <strain evidence="1">DKR-6</strain>
    </source>
</reference>
<accession>A0A934W760</accession>
<protein>
    <submittedName>
        <fullName evidence="1">Uncharacterized protein</fullName>
    </submittedName>
</protein>
<dbReference type="InterPro" id="IPR021686">
    <property type="entry name" value="DUF3268"/>
</dbReference>
<organism evidence="1 2">
    <name type="scientific">Noviherbaspirillum pedocola</name>
    <dbReference type="NCBI Taxonomy" id="2801341"/>
    <lineage>
        <taxon>Bacteria</taxon>
        <taxon>Pseudomonadati</taxon>
        <taxon>Pseudomonadota</taxon>
        <taxon>Betaproteobacteria</taxon>
        <taxon>Burkholderiales</taxon>
        <taxon>Oxalobacteraceae</taxon>
        <taxon>Noviherbaspirillum</taxon>
    </lineage>
</organism>
<dbReference type="Pfam" id="PF11672">
    <property type="entry name" value="DUF3268"/>
    <property type="match status" value="1"/>
</dbReference>
<name>A0A934W760_9BURK</name>
<dbReference type="Proteomes" id="UP000622890">
    <property type="component" value="Unassembled WGS sequence"/>
</dbReference>
<proteinExistence type="predicted"/>
<keyword evidence="2" id="KW-1185">Reference proteome</keyword>
<evidence type="ECO:0000313" key="1">
    <source>
        <dbReference type="EMBL" id="MBK4735985.1"/>
    </source>
</evidence>
<comment type="caution">
    <text evidence="1">The sequence shown here is derived from an EMBL/GenBank/DDBJ whole genome shotgun (WGS) entry which is preliminary data.</text>
</comment>
<evidence type="ECO:0000313" key="2">
    <source>
        <dbReference type="Proteomes" id="UP000622890"/>
    </source>
</evidence>